<reference evidence="1" key="1">
    <citation type="submission" date="2016-01" db="EMBL/GenBank/DDBJ databases">
        <authorList>
            <person name="Peeters C."/>
        </authorList>
    </citation>
    <scope>NUCLEOTIDE SEQUENCE [LARGE SCALE GENOMIC DNA]</scope>
    <source>
        <strain evidence="1">LMG 29325</strain>
    </source>
</reference>
<dbReference type="RefSeq" id="WP_086974100.1">
    <property type="nucleotide sequence ID" value="NZ_FCOJ02000160.1"/>
</dbReference>
<evidence type="ECO:0000313" key="2">
    <source>
        <dbReference type="Proteomes" id="UP000054596"/>
    </source>
</evidence>
<protein>
    <submittedName>
        <fullName evidence="1">Uncharacterized protein</fullName>
    </submittedName>
</protein>
<sequence>MLSGDPSAFAIWCDPVESWSDDRFKNGCFGYFIENRFFYSSVSTLGVDLNLLSAVDSMKSSVEDERLFSAMVVNVYKELCEKAFPSIDSDAEKSDFKHLISVGSLLDDGHNVFLIEWKDQARIIYGHDEDVDSVMDVMLDREKFQSVVREAIKKYKDLF</sequence>
<gene>
    <name evidence="1" type="ORF">AWB82_07267</name>
</gene>
<accession>A0A158DWR5</accession>
<dbReference type="STRING" id="1777143.AWB82_07267"/>
<dbReference type="AlphaFoldDB" id="A0A158DWR5"/>
<comment type="caution">
    <text evidence="1">The sequence shown here is derived from an EMBL/GenBank/DDBJ whole genome shotgun (WGS) entry which is preliminary data.</text>
</comment>
<dbReference type="OrthoDB" id="9011866at2"/>
<dbReference type="Pfam" id="PF15593">
    <property type="entry name" value="Imm42"/>
    <property type="match status" value="1"/>
</dbReference>
<organism evidence="1 2">
    <name type="scientific">Caballeronia glebae</name>
    <dbReference type="NCBI Taxonomy" id="1777143"/>
    <lineage>
        <taxon>Bacteria</taxon>
        <taxon>Pseudomonadati</taxon>
        <taxon>Pseudomonadota</taxon>
        <taxon>Betaproteobacteria</taxon>
        <taxon>Burkholderiales</taxon>
        <taxon>Burkholderiaceae</taxon>
        <taxon>Caballeronia</taxon>
    </lineage>
</organism>
<evidence type="ECO:0000313" key="1">
    <source>
        <dbReference type="EMBL" id="SAK99069.1"/>
    </source>
</evidence>
<proteinExistence type="predicted"/>
<keyword evidence="2" id="KW-1185">Reference proteome</keyword>
<dbReference type="Proteomes" id="UP000054596">
    <property type="component" value="Unassembled WGS sequence"/>
</dbReference>
<dbReference type="EMBL" id="FCOJ02000160">
    <property type="protein sequence ID" value="SAK99069.1"/>
    <property type="molecule type" value="Genomic_DNA"/>
</dbReference>
<dbReference type="InterPro" id="IPR028958">
    <property type="entry name" value="Imm42"/>
</dbReference>
<name>A0A158DWR5_9BURK</name>